<dbReference type="EMBL" id="BNAW01000011">
    <property type="protein sequence ID" value="GHG12160.1"/>
    <property type="molecule type" value="Genomic_DNA"/>
</dbReference>
<accession>A0ABQ3KCG1</accession>
<sequence length="95" mass="10495">MTEALEISRSSVGSGRAVVTIDALIGRLSYDEEFAKNLATSPRETLEEAGLSFDKEEIDFMMQTDPQRFDAACEALFNLVDGNFLYSITMPSCDT</sequence>
<proteinExistence type="predicted"/>
<reference evidence="2" key="1">
    <citation type="journal article" date="2019" name="Int. J. Syst. Evol. Microbiol.">
        <title>The Global Catalogue of Microorganisms (GCM) 10K type strain sequencing project: providing services to taxonomists for standard genome sequencing and annotation.</title>
        <authorList>
            <consortium name="The Broad Institute Genomics Platform"/>
            <consortium name="The Broad Institute Genome Sequencing Center for Infectious Disease"/>
            <person name="Wu L."/>
            <person name="Ma J."/>
        </authorList>
    </citation>
    <scope>NUCLEOTIDE SEQUENCE [LARGE SCALE GENOMIC DNA]</scope>
    <source>
        <strain evidence="2">CGMCC 4.7680</strain>
    </source>
</reference>
<dbReference type="NCBIfam" id="NF038399">
    <property type="entry name" value="NH_RiPP_Os17"/>
    <property type="match status" value="1"/>
</dbReference>
<organism evidence="1 2">
    <name type="scientific">Amycolatopsis bullii</name>
    <dbReference type="NCBI Taxonomy" id="941987"/>
    <lineage>
        <taxon>Bacteria</taxon>
        <taxon>Bacillati</taxon>
        <taxon>Actinomycetota</taxon>
        <taxon>Actinomycetes</taxon>
        <taxon>Pseudonocardiales</taxon>
        <taxon>Pseudonocardiaceae</taxon>
        <taxon>Amycolatopsis</taxon>
    </lineage>
</organism>
<dbReference type="Proteomes" id="UP000649955">
    <property type="component" value="Unassembled WGS sequence"/>
</dbReference>
<evidence type="ECO:0000313" key="1">
    <source>
        <dbReference type="EMBL" id="GHG12160.1"/>
    </source>
</evidence>
<comment type="caution">
    <text evidence="1">The sequence shown here is derived from an EMBL/GenBank/DDBJ whole genome shotgun (WGS) entry which is preliminary data.</text>
</comment>
<dbReference type="RefSeq" id="WP_191310693.1">
    <property type="nucleotide sequence ID" value="NZ_BNAW01000011.1"/>
</dbReference>
<evidence type="ECO:0000313" key="2">
    <source>
        <dbReference type="Proteomes" id="UP000649955"/>
    </source>
</evidence>
<name>A0ABQ3KCG1_9PSEU</name>
<gene>
    <name evidence="1" type="ORF">GCM10017567_31930</name>
</gene>
<protein>
    <submittedName>
        <fullName evidence="1">Uncharacterized protein</fullName>
    </submittedName>
</protein>
<keyword evidence="2" id="KW-1185">Reference proteome</keyword>